<accession>A0A0D7B5C2</accession>
<feature type="domain" description="NodB homology" evidence="16">
    <location>
        <begin position="143"/>
        <end position="329"/>
    </location>
</feature>
<evidence type="ECO:0000259" key="16">
    <source>
        <dbReference type="PROSITE" id="PS51677"/>
    </source>
</evidence>
<evidence type="ECO:0000256" key="8">
    <source>
        <dbReference type="ARBA" id="ARBA00023285"/>
    </source>
</evidence>
<dbReference type="GO" id="GO:0071555">
    <property type="term" value="P:cell wall organization"/>
    <property type="evidence" value="ECO:0007669"/>
    <property type="project" value="UniProtKB-KW"/>
</dbReference>
<organism evidence="17 18">
    <name type="scientific">Cylindrobasidium torrendii FP15055 ss-10</name>
    <dbReference type="NCBI Taxonomy" id="1314674"/>
    <lineage>
        <taxon>Eukaryota</taxon>
        <taxon>Fungi</taxon>
        <taxon>Dikarya</taxon>
        <taxon>Basidiomycota</taxon>
        <taxon>Agaricomycotina</taxon>
        <taxon>Agaricomycetes</taxon>
        <taxon>Agaricomycetidae</taxon>
        <taxon>Agaricales</taxon>
        <taxon>Marasmiineae</taxon>
        <taxon>Physalacriaceae</taxon>
        <taxon>Cylindrobasidium</taxon>
    </lineage>
</organism>
<dbReference type="AlphaFoldDB" id="A0A0D7B5C2"/>
<evidence type="ECO:0000256" key="5">
    <source>
        <dbReference type="ARBA" id="ARBA00023024"/>
    </source>
</evidence>
<evidence type="ECO:0000256" key="13">
    <source>
        <dbReference type="ARBA" id="ARBA00048494"/>
    </source>
</evidence>
<evidence type="ECO:0000256" key="9">
    <source>
        <dbReference type="ARBA" id="ARBA00023288"/>
    </source>
</evidence>
<comment type="cofactor">
    <cofactor evidence="1">
        <name>Co(2+)</name>
        <dbReference type="ChEBI" id="CHEBI:48828"/>
    </cofactor>
</comment>
<keyword evidence="6 14" id="KW-0472">Membrane</keyword>
<dbReference type="Pfam" id="PF01522">
    <property type="entry name" value="Polysacc_deac_1"/>
    <property type="match status" value="1"/>
</dbReference>
<evidence type="ECO:0000256" key="12">
    <source>
        <dbReference type="ARBA" id="ARBA00024056"/>
    </source>
</evidence>
<reference evidence="17 18" key="1">
    <citation type="journal article" date="2015" name="Fungal Genet. Biol.">
        <title>Evolution of novel wood decay mechanisms in Agaricales revealed by the genome sequences of Fistulina hepatica and Cylindrobasidium torrendii.</title>
        <authorList>
            <person name="Floudas D."/>
            <person name="Held B.W."/>
            <person name="Riley R."/>
            <person name="Nagy L.G."/>
            <person name="Koehler G."/>
            <person name="Ransdell A.S."/>
            <person name="Younus H."/>
            <person name="Chow J."/>
            <person name="Chiniquy J."/>
            <person name="Lipzen A."/>
            <person name="Tritt A."/>
            <person name="Sun H."/>
            <person name="Haridas S."/>
            <person name="LaButti K."/>
            <person name="Ohm R.A."/>
            <person name="Kues U."/>
            <person name="Blanchette R.A."/>
            <person name="Grigoriev I.V."/>
            <person name="Minto R.E."/>
            <person name="Hibbett D.S."/>
        </authorList>
    </citation>
    <scope>NUCLEOTIDE SEQUENCE [LARGE SCALE GENOMIC DNA]</scope>
    <source>
        <strain evidence="17 18">FP15055 ss-10</strain>
    </source>
</reference>
<comment type="subcellular location">
    <subcellularLocation>
        <location evidence="2">Cell membrane</location>
        <topology evidence="2">Lipid-anchor</topology>
        <topology evidence="2">GPI-anchor</topology>
    </subcellularLocation>
</comment>
<evidence type="ECO:0000256" key="11">
    <source>
        <dbReference type="ARBA" id="ARBA00023326"/>
    </source>
</evidence>
<evidence type="ECO:0000256" key="1">
    <source>
        <dbReference type="ARBA" id="ARBA00001941"/>
    </source>
</evidence>
<dbReference type="InterPro" id="IPR011330">
    <property type="entry name" value="Glyco_hydro/deAcase_b/a-brl"/>
</dbReference>
<name>A0A0D7B5C2_9AGAR</name>
<protein>
    <recommendedName>
        <fullName evidence="12">chitin deacetylase</fullName>
        <ecNumber evidence="12">3.5.1.41</ecNumber>
    </recommendedName>
</protein>
<dbReference type="EC" id="3.5.1.41" evidence="12"/>
<keyword evidence="15" id="KW-0732">Signal</keyword>
<dbReference type="OrthoDB" id="407355at2759"/>
<keyword evidence="7" id="KW-0119">Carbohydrate metabolism</keyword>
<feature type="transmembrane region" description="Helical" evidence="14">
    <location>
        <begin position="398"/>
        <end position="421"/>
    </location>
</feature>
<keyword evidence="4" id="KW-0325">Glycoprotein</keyword>
<evidence type="ECO:0000256" key="10">
    <source>
        <dbReference type="ARBA" id="ARBA00023316"/>
    </source>
</evidence>
<dbReference type="PANTHER" id="PTHR10587:SF135">
    <property type="entry name" value="CHITIN DEACETYLASE 3"/>
    <property type="match status" value="1"/>
</dbReference>
<dbReference type="SUPFAM" id="SSF88713">
    <property type="entry name" value="Glycoside hydrolase/deacetylase"/>
    <property type="match status" value="1"/>
</dbReference>
<evidence type="ECO:0000313" key="18">
    <source>
        <dbReference type="Proteomes" id="UP000054007"/>
    </source>
</evidence>
<proteinExistence type="predicted"/>
<evidence type="ECO:0000256" key="15">
    <source>
        <dbReference type="SAM" id="SignalP"/>
    </source>
</evidence>
<keyword evidence="14" id="KW-0812">Transmembrane</keyword>
<dbReference type="Proteomes" id="UP000054007">
    <property type="component" value="Unassembled WGS sequence"/>
</dbReference>
<comment type="catalytic activity">
    <reaction evidence="13">
        <text>[(1-&gt;4)-N-acetyl-beta-D-glucosaminyl](n) + n H2O = chitosan + n acetate</text>
        <dbReference type="Rhea" id="RHEA:10464"/>
        <dbReference type="Rhea" id="RHEA-COMP:9593"/>
        <dbReference type="Rhea" id="RHEA-COMP:9597"/>
        <dbReference type="ChEBI" id="CHEBI:15377"/>
        <dbReference type="ChEBI" id="CHEBI:17029"/>
        <dbReference type="ChEBI" id="CHEBI:30089"/>
        <dbReference type="ChEBI" id="CHEBI:57704"/>
        <dbReference type="EC" id="3.5.1.41"/>
    </reaction>
    <physiologicalReaction direction="left-to-right" evidence="13">
        <dbReference type="Rhea" id="RHEA:10465"/>
    </physiologicalReaction>
</comment>
<keyword evidence="5" id="KW-0146">Chitin degradation</keyword>
<dbReference type="PROSITE" id="PS51677">
    <property type="entry name" value="NODB"/>
    <property type="match status" value="1"/>
</dbReference>
<gene>
    <name evidence="17" type="ORF">CYLTODRAFT_424107</name>
</gene>
<dbReference type="InterPro" id="IPR050248">
    <property type="entry name" value="Polysacc_deacetylase_ArnD"/>
</dbReference>
<keyword evidence="4" id="KW-0336">GPI-anchor</keyword>
<dbReference type="Gene3D" id="3.20.20.370">
    <property type="entry name" value="Glycoside hydrolase/deacetylase"/>
    <property type="match status" value="1"/>
</dbReference>
<keyword evidence="8" id="KW-0170">Cobalt</keyword>
<evidence type="ECO:0000256" key="4">
    <source>
        <dbReference type="ARBA" id="ARBA00022622"/>
    </source>
</evidence>
<sequence length="422" mass="45544">MPSLISLHGFILFSSVFAYVSAHGPIMMRGGKRVWYQPRDHVVERLFKRAPPTDGVDYAEVGSDEWLAGFPEGAPDPANMPQEWKDALKDAQDEGLIPDIPVTTVANDNPVYPAGTDGNSPQVCSSYAKCRNDDYDVWDAPDGVVAIGFDDGPSLGTDKLLGFLDQQNTTATHFLIGQYIRGRPDEFLAIYDQGGHLAVHTYTHPHMTSQTNEQVVAELGYTMEIIHNSTGGRLPKFWRPPYGDADNRVRAIAQEVFGLQTILWNQDTEDWSMSSGVQTMAGIDKNFDDWLGGSKTPGLIMLEHELTEDTVQAFMNNYPKMQQHGWNITSTALLYTDEVYQNSKGSDDDDDVIPADIVGGVSSAASSSAAASASSVSTASGSSTASASAQSSTTTPDAAMSVSATSLFSCVSAFVVVLFTLA</sequence>
<feature type="chain" id="PRO_5002316978" description="chitin deacetylase" evidence="15">
    <location>
        <begin position="23"/>
        <end position="422"/>
    </location>
</feature>
<keyword evidence="3" id="KW-1003">Cell membrane</keyword>
<keyword evidence="14" id="KW-1133">Transmembrane helix</keyword>
<evidence type="ECO:0000256" key="7">
    <source>
        <dbReference type="ARBA" id="ARBA00023277"/>
    </source>
</evidence>
<evidence type="ECO:0000256" key="14">
    <source>
        <dbReference type="SAM" id="Phobius"/>
    </source>
</evidence>
<dbReference type="PANTHER" id="PTHR10587">
    <property type="entry name" value="GLYCOSYL TRANSFERASE-RELATED"/>
    <property type="match status" value="1"/>
</dbReference>
<evidence type="ECO:0000256" key="3">
    <source>
        <dbReference type="ARBA" id="ARBA00022475"/>
    </source>
</evidence>
<evidence type="ECO:0000313" key="17">
    <source>
        <dbReference type="EMBL" id="KIY65692.1"/>
    </source>
</evidence>
<keyword evidence="11" id="KW-0624">Polysaccharide degradation</keyword>
<keyword evidence="9" id="KW-0449">Lipoprotein</keyword>
<dbReference type="GO" id="GO:0009272">
    <property type="term" value="P:fungal-type cell wall biogenesis"/>
    <property type="evidence" value="ECO:0007669"/>
    <property type="project" value="UniProtKB-ARBA"/>
</dbReference>
<keyword evidence="10" id="KW-0961">Cell wall biogenesis/degradation</keyword>
<feature type="signal peptide" evidence="15">
    <location>
        <begin position="1"/>
        <end position="22"/>
    </location>
</feature>
<dbReference type="GO" id="GO:0000272">
    <property type="term" value="P:polysaccharide catabolic process"/>
    <property type="evidence" value="ECO:0007669"/>
    <property type="project" value="UniProtKB-KW"/>
</dbReference>
<dbReference type="GO" id="GO:0004099">
    <property type="term" value="F:chitin deacetylase activity"/>
    <property type="evidence" value="ECO:0007669"/>
    <property type="project" value="UniProtKB-EC"/>
</dbReference>
<dbReference type="GO" id="GO:0098552">
    <property type="term" value="C:side of membrane"/>
    <property type="evidence" value="ECO:0007669"/>
    <property type="project" value="UniProtKB-KW"/>
</dbReference>
<keyword evidence="18" id="KW-1185">Reference proteome</keyword>
<evidence type="ECO:0000256" key="6">
    <source>
        <dbReference type="ARBA" id="ARBA00023136"/>
    </source>
</evidence>
<dbReference type="STRING" id="1314674.A0A0D7B5C2"/>
<dbReference type="InterPro" id="IPR002509">
    <property type="entry name" value="NODB_dom"/>
</dbReference>
<dbReference type="EMBL" id="KN880580">
    <property type="protein sequence ID" value="KIY65692.1"/>
    <property type="molecule type" value="Genomic_DNA"/>
</dbReference>
<evidence type="ECO:0000256" key="2">
    <source>
        <dbReference type="ARBA" id="ARBA00004609"/>
    </source>
</evidence>
<dbReference type="GO" id="GO:0006032">
    <property type="term" value="P:chitin catabolic process"/>
    <property type="evidence" value="ECO:0007669"/>
    <property type="project" value="UniProtKB-KW"/>
</dbReference>
<dbReference type="GO" id="GO:0005886">
    <property type="term" value="C:plasma membrane"/>
    <property type="evidence" value="ECO:0007669"/>
    <property type="project" value="UniProtKB-SubCell"/>
</dbReference>